<dbReference type="InterPro" id="IPR001466">
    <property type="entry name" value="Beta-lactam-related"/>
</dbReference>
<dbReference type="InterPro" id="IPR050789">
    <property type="entry name" value="Diverse_Enzym_Activities"/>
</dbReference>
<dbReference type="PANTHER" id="PTHR43283:SF3">
    <property type="entry name" value="BETA-LACTAMASE FAMILY PROTEIN (AFU_ORTHOLOGUE AFUA_5G07500)"/>
    <property type="match status" value="1"/>
</dbReference>
<dbReference type="SUPFAM" id="SSF56601">
    <property type="entry name" value="beta-lactamase/transpeptidase-like"/>
    <property type="match status" value="1"/>
</dbReference>
<evidence type="ECO:0000259" key="1">
    <source>
        <dbReference type="Pfam" id="PF00144"/>
    </source>
</evidence>
<evidence type="ECO:0000313" key="2">
    <source>
        <dbReference type="EMBL" id="KAF4609840.1"/>
    </source>
</evidence>
<dbReference type="Gene3D" id="3.40.710.10">
    <property type="entry name" value="DD-peptidase/beta-lactamase superfamily"/>
    <property type="match status" value="1"/>
</dbReference>
<dbReference type="AlphaFoldDB" id="A0A8H4VJ78"/>
<evidence type="ECO:0000313" key="3">
    <source>
        <dbReference type="Proteomes" id="UP000566819"/>
    </source>
</evidence>
<gene>
    <name evidence="2" type="ORF">G7Y89_g15783</name>
</gene>
<reference evidence="2 3" key="1">
    <citation type="submission" date="2020-03" db="EMBL/GenBank/DDBJ databases">
        <title>Draft Genome Sequence of Cudoniella acicularis.</title>
        <authorList>
            <person name="Buettner E."/>
            <person name="Kellner H."/>
        </authorList>
    </citation>
    <scope>NUCLEOTIDE SEQUENCE [LARGE SCALE GENOMIC DNA]</scope>
    <source>
        <strain evidence="2 3">DSM 108380</strain>
    </source>
</reference>
<dbReference type="PANTHER" id="PTHR43283">
    <property type="entry name" value="BETA-LACTAMASE-RELATED"/>
    <property type="match status" value="1"/>
</dbReference>
<protein>
    <recommendedName>
        <fullName evidence="1">Beta-lactamase-related domain-containing protein</fullName>
    </recommendedName>
</protein>
<dbReference type="EMBL" id="JAAMPI010002689">
    <property type="protein sequence ID" value="KAF4609840.1"/>
    <property type="molecule type" value="Genomic_DNA"/>
</dbReference>
<dbReference type="OrthoDB" id="5946976at2759"/>
<organism evidence="2 3">
    <name type="scientific">Cudoniella acicularis</name>
    <dbReference type="NCBI Taxonomy" id="354080"/>
    <lineage>
        <taxon>Eukaryota</taxon>
        <taxon>Fungi</taxon>
        <taxon>Dikarya</taxon>
        <taxon>Ascomycota</taxon>
        <taxon>Pezizomycotina</taxon>
        <taxon>Leotiomycetes</taxon>
        <taxon>Helotiales</taxon>
        <taxon>Tricladiaceae</taxon>
        <taxon>Cudoniella</taxon>
    </lineage>
</organism>
<name>A0A8H4VJ78_9HELO</name>
<dbReference type="Proteomes" id="UP000566819">
    <property type="component" value="Unassembled WGS sequence"/>
</dbReference>
<comment type="caution">
    <text evidence="2">The sequence shown here is derived from an EMBL/GenBank/DDBJ whole genome shotgun (WGS) entry which is preliminary data.</text>
</comment>
<feature type="domain" description="Beta-lactamase-related" evidence="1">
    <location>
        <begin position="22"/>
        <end position="259"/>
    </location>
</feature>
<sequence length="297" mass="32770">MAPTLTSQSAGSNYHQNRLYLRTPGVSNGILHHGKVIRTAGFGYRNVQAKLEPGEHTIFHVASLSKAMTSMAVAALVNEGKFWWNSTVKSLLPEFCQKNLTIQQEATVTDLLAHRLGLTAQNQWLMQEHGRISVLQKETMPIVATLPRVYDFGSEFLYNNWGYCVAAVLIQRVSNLNWGEFLQENIFKPLGITRTTTVRNPEGDNIAKGYIALEDGSPFPNKWPYVSNGTIMSGAAGVQTTVHDLLQLYGAVLKASHDQFQIKTSSTEGSPLKELPTIMASHMSIGDTSTSGQSYRL</sequence>
<proteinExistence type="predicted"/>
<keyword evidence="3" id="KW-1185">Reference proteome</keyword>
<dbReference type="Pfam" id="PF00144">
    <property type="entry name" value="Beta-lactamase"/>
    <property type="match status" value="1"/>
</dbReference>
<accession>A0A8H4VJ78</accession>
<dbReference type="InterPro" id="IPR012338">
    <property type="entry name" value="Beta-lactam/transpept-like"/>
</dbReference>